<dbReference type="PROSITE" id="PS50023">
    <property type="entry name" value="LIM_DOMAIN_2"/>
    <property type="match status" value="2"/>
</dbReference>
<evidence type="ECO:0000256" key="2">
    <source>
        <dbReference type="ARBA" id="ARBA00022723"/>
    </source>
</evidence>
<dbReference type="SMART" id="SM00132">
    <property type="entry name" value="LIM"/>
    <property type="match status" value="2"/>
</dbReference>
<proteinExistence type="predicted"/>
<evidence type="ECO:0008006" key="9">
    <source>
        <dbReference type="Google" id="ProtNLM"/>
    </source>
</evidence>
<feature type="domain" description="Rho-GAP" evidence="6">
    <location>
        <begin position="706"/>
        <end position="886"/>
    </location>
</feature>
<dbReference type="SMART" id="SM00324">
    <property type="entry name" value="RhoGAP"/>
    <property type="match status" value="1"/>
</dbReference>
<dbReference type="OrthoDB" id="20689at2759"/>
<protein>
    <recommendedName>
        <fullName evidence="9">RhoGAP-domain-containing protein</fullName>
    </recommendedName>
</protein>
<keyword evidence="4" id="KW-0440">LIM domain</keyword>
<evidence type="ECO:0000256" key="1">
    <source>
        <dbReference type="ARBA" id="ARBA00022468"/>
    </source>
</evidence>
<dbReference type="InterPro" id="IPR000198">
    <property type="entry name" value="RhoGAP_dom"/>
</dbReference>
<dbReference type="SUPFAM" id="SSF48350">
    <property type="entry name" value="GTPase activation domain, GAP"/>
    <property type="match status" value="1"/>
</dbReference>
<evidence type="ECO:0000313" key="7">
    <source>
        <dbReference type="EMBL" id="KAF7728777.1"/>
    </source>
</evidence>
<dbReference type="GO" id="GO:0051056">
    <property type="term" value="P:regulation of small GTPase mediated signal transduction"/>
    <property type="evidence" value="ECO:0007669"/>
    <property type="project" value="TreeGrafter"/>
</dbReference>
<feature type="domain" description="LIM zinc-binding" evidence="5">
    <location>
        <begin position="380"/>
        <end position="442"/>
    </location>
</feature>
<dbReference type="Pfam" id="PF00620">
    <property type="entry name" value="RhoGAP"/>
    <property type="match status" value="1"/>
</dbReference>
<dbReference type="PROSITE" id="PS50238">
    <property type="entry name" value="RHOGAP"/>
    <property type="match status" value="1"/>
</dbReference>
<keyword evidence="3 4" id="KW-0862">Zinc</keyword>
<keyword evidence="1" id="KW-0343">GTPase activation</keyword>
<organism evidence="7 8">
    <name type="scientific">Apophysomyces ossiformis</name>
    <dbReference type="NCBI Taxonomy" id="679940"/>
    <lineage>
        <taxon>Eukaryota</taxon>
        <taxon>Fungi</taxon>
        <taxon>Fungi incertae sedis</taxon>
        <taxon>Mucoromycota</taxon>
        <taxon>Mucoromycotina</taxon>
        <taxon>Mucoromycetes</taxon>
        <taxon>Mucorales</taxon>
        <taxon>Mucorineae</taxon>
        <taxon>Mucoraceae</taxon>
        <taxon>Apophysomyces</taxon>
    </lineage>
</organism>
<dbReference type="PROSITE" id="PS00478">
    <property type="entry name" value="LIM_DOMAIN_1"/>
    <property type="match status" value="2"/>
</dbReference>
<dbReference type="Gene3D" id="2.10.110.10">
    <property type="entry name" value="Cysteine Rich Protein"/>
    <property type="match status" value="2"/>
</dbReference>
<dbReference type="GO" id="GO:0046872">
    <property type="term" value="F:metal ion binding"/>
    <property type="evidence" value="ECO:0007669"/>
    <property type="project" value="UniProtKB-KW"/>
</dbReference>
<evidence type="ECO:0000259" key="6">
    <source>
        <dbReference type="PROSITE" id="PS50238"/>
    </source>
</evidence>
<accession>A0A8H7BRK7</accession>
<dbReference type="Proteomes" id="UP000605846">
    <property type="component" value="Unassembled WGS sequence"/>
</dbReference>
<sequence length="960" mass="109543">MPSQLRRANARYCPTCGQTCSKGDRTLVRALGEIYHYNCLVCEDCHTLVADKFYTLEANESKDKRKRRRVVCEEHYYANLGNICQRCKGKCHRQCFKCPGCVISKMEEDGENEACYEFNGRTYCRYHFSMLRGNQCGGCGHAILKQFVEHQDSAKKKWHPECYMIFKYWNVRVAELIPFQNGPTTLSPSRYKEIQNAMETQISQIWTDLSSFEDSSATCISDMLLHVAAGAYIESLRMANHFVMHLEVLFAALDGMHRVFMEHGEVPQRIKESKLVCTQVIRVLSLLSQNEEAGQTKTLDITQELLNLVTNLAQNLKVLIRFGLTEALRLEHQFHVECAISRFLSTLLQLEKKRVWIAGRYWFKDDPLGIDPATVTSESDRCRRCSKLIEDECFQKGHDRWHTSCFFCSQCGYRISQNLQKTFLAEEDTLLCGSCSKDYPLPSEPNVVHVTQSEQYLYLLKVALARLYRKVSVPATTSDMLRDYRPPINKDSDICNRRPLTFQPSRSIERPRNSFGSVNIGSVKRTRSSNLERINEAPHDHIESLVVKRALTIHDTSRRPAASSIRNYATTRENRLTSLRRALSSRRERVSLYGVFDKHRKTNSVKLQQAQRASICTLDTDSSPQSIHFPLVDLHDGQDFILRRTAAAFIKKKLSSLMSPDQLSSLVECKRASLWGKLKTHIRVNKQTDVTFGVPLALLVARDGKAQLDQNYVNLNDTDAATLINLLSDKNALVPSFVKNCINTLLHSEMCDAIDKGRPLELTEEESPIQLAALLKRFLRELPEPLLTYNLHDLFVMCARIEDKALSKQLLHLTCCMLSKPHRDTMQVVFLFLKHVASHSKNNRMDINNLATVIAPSVLYARCPAPQAMDEIKVVEMLIRYQEEFCMVPPDLSIVAQNPKCDNHGLTSKQLLKRCSSLAKLQKTDIRPLSSASPLPSMTQSAIVSSEPISYRKSWSVHKR</sequence>
<dbReference type="GO" id="GO:0007165">
    <property type="term" value="P:signal transduction"/>
    <property type="evidence" value="ECO:0007669"/>
    <property type="project" value="InterPro"/>
</dbReference>
<evidence type="ECO:0000256" key="3">
    <source>
        <dbReference type="ARBA" id="ARBA00022833"/>
    </source>
</evidence>
<evidence type="ECO:0000259" key="5">
    <source>
        <dbReference type="PROSITE" id="PS50023"/>
    </source>
</evidence>
<dbReference type="AlphaFoldDB" id="A0A8H7BRK7"/>
<dbReference type="EMBL" id="JABAYA010000032">
    <property type="protein sequence ID" value="KAF7728777.1"/>
    <property type="molecule type" value="Genomic_DNA"/>
</dbReference>
<dbReference type="InterPro" id="IPR008936">
    <property type="entry name" value="Rho_GTPase_activation_prot"/>
</dbReference>
<dbReference type="GO" id="GO:0005096">
    <property type="term" value="F:GTPase activator activity"/>
    <property type="evidence" value="ECO:0007669"/>
    <property type="project" value="UniProtKB-KW"/>
</dbReference>
<reference evidence="7" key="1">
    <citation type="submission" date="2020-01" db="EMBL/GenBank/DDBJ databases">
        <title>Genome Sequencing of Three Apophysomyces-Like Fungal Strains Confirms a Novel Fungal Genus in the Mucoromycota with divergent Burkholderia-like Endosymbiotic Bacteria.</title>
        <authorList>
            <person name="Stajich J.E."/>
            <person name="Macias A.M."/>
            <person name="Carter-House D."/>
            <person name="Lovett B."/>
            <person name="Kasson L.R."/>
            <person name="Berry K."/>
            <person name="Grigoriev I."/>
            <person name="Chang Y."/>
            <person name="Spatafora J."/>
            <person name="Kasson M.T."/>
        </authorList>
    </citation>
    <scope>NUCLEOTIDE SEQUENCE</scope>
    <source>
        <strain evidence="7">NRRL A-21654</strain>
    </source>
</reference>
<dbReference type="SUPFAM" id="SSF57716">
    <property type="entry name" value="Glucocorticoid receptor-like (DNA-binding domain)"/>
    <property type="match status" value="1"/>
</dbReference>
<dbReference type="InterPro" id="IPR001781">
    <property type="entry name" value="Znf_LIM"/>
</dbReference>
<dbReference type="GO" id="GO:0030833">
    <property type="term" value="P:regulation of actin filament polymerization"/>
    <property type="evidence" value="ECO:0007669"/>
    <property type="project" value="TreeGrafter"/>
</dbReference>
<dbReference type="GO" id="GO:0005737">
    <property type="term" value="C:cytoplasm"/>
    <property type="evidence" value="ECO:0007669"/>
    <property type="project" value="TreeGrafter"/>
</dbReference>
<keyword evidence="2 4" id="KW-0479">Metal-binding</keyword>
<comment type="caution">
    <text evidence="7">The sequence shown here is derived from an EMBL/GenBank/DDBJ whole genome shotgun (WGS) entry which is preliminary data.</text>
</comment>
<dbReference type="Gene3D" id="1.10.555.10">
    <property type="entry name" value="Rho GTPase activation protein"/>
    <property type="match status" value="1"/>
</dbReference>
<gene>
    <name evidence="7" type="ORF">EC973_005615</name>
</gene>
<dbReference type="PANTHER" id="PTHR14963:SF1">
    <property type="entry name" value="RHO GTPASE-ACTIVATING PROTEIN CONUNDRUM"/>
    <property type="match status" value="1"/>
</dbReference>
<name>A0A8H7BRK7_9FUNG</name>
<dbReference type="PANTHER" id="PTHR14963">
    <property type="entry name" value="RHO GTPASE ACTIVATING PROTEIN 18,19-RELATED"/>
    <property type="match status" value="1"/>
</dbReference>
<evidence type="ECO:0000256" key="4">
    <source>
        <dbReference type="PROSITE-ProRule" id="PRU00125"/>
    </source>
</evidence>
<dbReference type="Pfam" id="PF00412">
    <property type="entry name" value="LIM"/>
    <property type="match status" value="2"/>
</dbReference>
<evidence type="ECO:0000313" key="8">
    <source>
        <dbReference type="Proteomes" id="UP000605846"/>
    </source>
</evidence>
<feature type="domain" description="LIM zinc-binding" evidence="5">
    <location>
        <begin position="11"/>
        <end position="82"/>
    </location>
</feature>
<keyword evidence="8" id="KW-1185">Reference proteome</keyword>